<sequence length="273" mass="30372">MQLPSSAELINPTVRRGPFRVALFDFDGTLSLIREGWPRVMIDLMLDRLREQRLITEPEPQCAAHLESFVMALNGHPTVRQMERFAVEVTERGGTPAETTAYLQQYIDRLMSVVHGRWDAIESRRAKPSEWVVPNAHGILRNLQERGVPLFVASGTDLAHVSREVELLELLPHVGGRVYAPKNNDATFRKRDVIERAVRELAVRGDELIGFGDGVVETQEVKRAGGVAVGVASSEAGVRGVNATKRETLIAAGADIIIPDYEHANELLAWLWN</sequence>
<protein>
    <recommendedName>
        <fullName evidence="4">phosphoglycolate phosphatase</fullName>
        <ecNumber evidence="4">3.1.3.18</ecNumber>
    </recommendedName>
</protein>
<comment type="pathway">
    <text evidence="2">Organic acid metabolism; glycolate biosynthesis; glycolate from 2-phosphoglycolate: step 1/1.</text>
</comment>
<evidence type="ECO:0000313" key="5">
    <source>
        <dbReference type="EMBL" id="VTS00068.1"/>
    </source>
</evidence>
<dbReference type="InterPro" id="IPR036412">
    <property type="entry name" value="HAD-like_sf"/>
</dbReference>
<dbReference type="InterPro" id="IPR023214">
    <property type="entry name" value="HAD_sf"/>
</dbReference>
<keyword evidence="5" id="KW-0378">Hydrolase</keyword>
<proteinExistence type="inferred from homology"/>
<organism evidence="5 6">
    <name type="scientific">Gemmata massiliana</name>
    <dbReference type="NCBI Taxonomy" id="1210884"/>
    <lineage>
        <taxon>Bacteria</taxon>
        <taxon>Pseudomonadati</taxon>
        <taxon>Planctomycetota</taxon>
        <taxon>Planctomycetia</taxon>
        <taxon>Gemmatales</taxon>
        <taxon>Gemmataceae</taxon>
        <taxon>Gemmata</taxon>
    </lineage>
</organism>
<dbReference type="InterPro" id="IPR050155">
    <property type="entry name" value="HAD-like_hydrolase_sf"/>
</dbReference>
<comment type="catalytic activity">
    <reaction evidence="1">
        <text>2-phosphoglycolate + H2O = glycolate + phosphate</text>
        <dbReference type="Rhea" id="RHEA:14369"/>
        <dbReference type="ChEBI" id="CHEBI:15377"/>
        <dbReference type="ChEBI" id="CHEBI:29805"/>
        <dbReference type="ChEBI" id="CHEBI:43474"/>
        <dbReference type="ChEBI" id="CHEBI:58033"/>
        <dbReference type="EC" id="3.1.3.18"/>
    </reaction>
</comment>
<evidence type="ECO:0000256" key="2">
    <source>
        <dbReference type="ARBA" id="ARBA00004818"/>
    </source>
</evidence>
<dbReference type="GO" id="GO:0006281">
    <property type="term" value="P:DNA repair"/>
    <property type="evidence" value="ECO:0007669"/>
    <property type="project" value="TreeGrafter"/>
</dbReference>
<evidence type="ECO:0000256" key="4">
    <source>
        <dbReference type="ARBA" id="ARBA00013078"/>
    </source>
</evidence>
<comment type="similarity">
    <text evidence="3">Belongs to the HAD-like hydrolase superfamily. CbbY/CbbZ/Gph/YieH family.</text>
</comment>
<dbReference type="AlphaFoldDB" id="A0A6P2DDB0"/>
<evidence type="ECO:0000256" key="3">
    <source>
        <dbReference type="ARBA" id="ARBA00006171"/>
    </source>
</evidence>
<dbReference type="Proteomes" id="UP000464178">
    <property type="component" value="Chromosome"/>
</dbReference>
<gene>
    <name evidence="5" type="ORF">SOIL9_83080</name>
</gene>
<dbReference type="KEGG" id="gms:SOIL9_83080"/>
<dbReference type="SUPFAM" id="SSF56784">
    <property type="entry name" value="HAD-like"/>
    <property type="match status" value="1"/>
</dbReference>
<dbReference type="EMBL" id="LR593886">
    <property type="protein sequence ID" value="VTS00068.1"/>
    <property type="molecule type" value="Genomic_DNA"/>
</dbReference>
<dbReference type="SFLD" id="SFLDS00003">
    <property type="entry name" value="Haloacid_Dehalogenase"/>
    <property type="match status" value="1"/>
</dbReference>
<keyword evidence="6" id="KW-1185">Reference proteome</keyword>
<dbReference type="CDD" id="cd01427">
    <property type="entry name" value="HAD_like"/>
    <property type="match status" value="1"/>
</dbReference>
<dbReference type="GO" id="GO:0008967">
    <property type="term" value="F:phosphoglycolate phosphatase activity"/>
    <property type="evidence" value="ECO:0007669"/>
    <property type="project" value="UniProtKB-EC"/>
</dbReference>
<dbReference type="RefSeq" id="WP_162672061.1">
    <property type="nucleotide sequence ID" value="NZ_LR593886.1"/>
</dbReference>
<dbReference type="EC" id="3.1.3.18" evidence="4"/>
<dbReference type="GO" id="GO:0005829">
    <property type="term" value="C:cytosol"/>
    <property type="evidence" value="ECO:0007669"/>
    <property type="project" value="TreeGrafter"/>
</dbReference>
<dbReference type="Pfam" id="PF00702">
    <property type="entry name" value="Hydrolase"/>
    <property type="match status" value="1"/>
</dbReference>
<reference evidence="5 6" key="1">
    <citation type="submission" date="2019-05" db="EMBL/GenBank/DDBJ databases">
        <authorList>
            <consortium name="Science for Life Laboratories"/>
        </authorList>
    </citation>
    <scope>NUCLEOTIDE SEQUENCE [LARGE SCALE GENOMIC DNA]</scope>
    <source>
        <strain evidence="5">Soil9</strain>
    </source>
</reference>
<dbReference type="PANTHER" id="PTHR43434">
    <property type="entry name" value="PHOSPHOGLYCOLATE PHOSPHATASE"/>
    <property type="match status" value="1"/>
</dbReference>
<dbReference type="PANTHER" id="PTHR43434:SF1">
    <property type="entry name" value="PHOSPHOGLYCOLATE PHOSPHATASE"/>
    <property type="match status" value="1"/>
</dbReference>
<dbReference type="Gene3D" id="3.40.50.1000">
    <property type="entry name" value="HAD superfamily/HAD-like"/>
    <property type="match status" value="1"/>
</dbReference>
<dbReference type="SFLD" id="SFLDG01129">
    <property type="entry name" value="C1.5:_HAD__Beta-PGM__Phosphata"/>
    <property type="match status" value="1"/>
</dbReference>
<accession>A0A6P2DDB0</accession>
<name>A0A6P2DDB0_9BACT</name>
<evidence type="ECO:0000256" key="1">
    <source>
        <dbReference type="ARBA" id="ARBA00000830"/>
    </source>
</evidence>
<evidence type="ECO:0000313" key="6">
    <source>
        <dbReference type="Proteomes" id="UP000464178"/>
    </source>
</evidence>